<keyword evidence="2" id="KW-1185">Reference proteome</keyword>
<dbReference type="EMBL" id="JYDS01000201">
    <property type="protein sequence ID" value="KRZ21570.1"/>
    <property type="molecule type" value="Genomic_DNA"/>
</dbReference>
<evidence type="ECO:0000313" key="2">
    <source>
        <dbReference type="Proteomes" id="UP000054805"/>
    </source>
</evidence>
<proteinExistence type="predicted"/>
<accession>A0A0V1IG21</accession>
<comment type="caution">
    <text evidence="1">The sequence shown here is derived from an EMBL/GenBank/DDBJ whole genome shotgun (WGS) entry which is preliminary data.</text>
</comment>
<evidence type="ECO:0000313" key="1">
    <source>
        <dbReference type="EMBL" id="KRZ21570.1"/>
    </source>
</evidence>
<name>A0A0V1IG21_TRIPS</name>
<organism evidence="1 2">
    <name type="scientific">Trichinella pseudospiralis</name>
    <name type="common">Parasitic roundworm</name>
    <dbReference type="NCBI Taxonomy" id="6337"/>
    <lineage>
        <taxon>Eukaryota</taxon>
        <taxon>Metazoa</taxon>
        <taxon>Ecdysozoa</taxon>
        <taxon>Nematoda</taxon>
        <taxon>Enoplea</taxon>
        <taxon>Dorylaimia</taxon>
        <taxon>Trichinellida</taxon>
        <taxon>Trichinellidae</taxon>
        <taxon>Trichinella</taxon>
    </lineage>
</organism>
<dbReference type="Proteomes" id="UP000054805">
    <property type="component" value="Unassembled WGS sequence"/>
</dbReference>
<sequence>MPSQRKSNQRQEVMELTAFKQYGCLPSFDFDEFKGPFDIWLKKWNVFLSLSTISLTLLEEYRCNKLTTRKQHANESIGGWLSDLHSIASKCEFPSHCCGDGETIRLLGQVIFGVNNDDKWHLEQASQLKHDDVGSHHRAALSAIGICSAKAPSSNTSTPQRQATNAAVQLTENDATHAGKLVNMAQYAERATMRETLASDMSRHERLNPLSGLFSETASERAAVSFQFRIFSSPTAASGLRAFFSLCEEVRNLSNKVASVLKPLTCLLKNSAIWEWTENTDTDALSRSLVSTADELSDGLLSVPAKVALLCSIAGSDNKVIDLTKDSGKRQTDLDNRPRGGQRYAHTGRFIAAQEKFTFELWKSHESAKRPFDQCMVLVDQFNGWLHAVSLPNSCNTSRHIVGALVKCGRQYIITVLSTIEWVHGSSHAAMMPVHRHPDHLTKTNSAEASSCTTIPRPSVLKERPNGEISVGYAYRSKKWTRTRYRSSVKVYIKATLIERPQASTQRPRKATNQ</sequence>
<protein>
    <submittedName>
        <fullName evidence="1">Uncharacterized protein</fullName>
    </submittedName>
</protein>
<dbReference type="AlphaFoldDB" id="A0A0V1IG21"/>
<reference evidence="1 2" key="1">
    <citation type="submission" date="2015-01" db="EMBL/GenBank/DDBJ databases">
        <title>Evolution of Trichinella species and genotypes.</title>
        <authorList>
            <person name="Korhonen P.K."/>
            <person name="Edoardo P."/>
            <person name="Giuseppe L.R."/>
            <person name="Gasser R.B."/>
        </authorList>
    </citation>
    <scope>NUCLEOTIDE SEQUENCE [LARGE SCALE GENOMIC DNA]</scope>
    <source>
        <strain evidence="1">ISS588</strain>
    </source>
</reference>
<gene>
    <name evidence="1" type="ORF">T4B_6551</name>
</gene>